<gene>
    <name evidence="6" type="ORF">BC781_103540</name>
</gene>
<dbReference type="CDD" id="cd03145">
    <property type="entry name" value="GAT1_cyanophycinase"/>
    <property type="match status" value="1"/>
</dbReference>
<comment type="caution">
    <text evidence="6">The sequence shown here is derived from an EMBL/GenBank/DDBJ whole genome shotgun (WGS) entry which is preliminary data.</text>
</comment>
<feature type="region of interest" description="Disordered" evidence="5">
    <location>
        <begin position="24"/>
        <end position="47"/>
    </location>
</feature>
<dbReference type="OrthoDB" id="9799980at2"/>
<dbReference type="InterPro" id="IPR005320">
    <property type="entry name" value="Peptidase_S51"/>
</dbReference>
<reference evidence="6 7" key="1">
    <citation type="submission" date="2018-03" db="EMBL/GenBank/DDBJ databases">
        <title>Genomic Encyclopedia of Archaeal and Bacterial Type Strains, Phase II (KMG-II): from individual species to whole genera.</title>
        <authorList>
            <person name="Goeker M."/>
        </authorList>
    </citation>
    <scope>NUCLEOTIDE SEQUENCE [LARGE SCALE GENOMIC DNA]</scope>
    <source>
        <strain evidence="6 7">DSM 28229</strain>
    </source>
</reference>
<dbReference type="PANTHER" id="PTHR36175">
    <property type="entry name" value="CYANOPHYCINASE"/>
    <property type="match status" value="1"/>
</dbReference>
<evidence type="ECO:0000256" key="5">
    <source>
        <dbReference type="SAM" id="MobiDB-lite"/>
    </source>
</evidence>
<dbReference type="InterPro" id="IPR029062">
    <property type="entry name" value="Class_I_gatase-like"/>
</dbReference>
<dbReference type="Proteomes" id="UP000245535">
    <property type="component" value="Unassembled WGS sequence"/>
</dbReference>
<dbReference type="Gene3D" id="3.40.50.880">
    <property type="match status" value="1"/>
</dbReference>
<evidence type="ECO:0000313" key="7">
    <source>
        <dbReference type="Proteomes" id="UP000245535"/>
    </source>
</evidence>
<evidence type="ECO:0000256" key="4">
    <source>
        <dbReference type="ARBA" id="ARBA00022825"/>
    </source>
</evidence>
<accession>A0A315ZBX2</accession>
<dbReference type="Pfam" id="PF03575">
    <property type="entry name" value="Peptidase_S51"/>
    <property type="match status" value="1"/>
</dbReference>
<dbReference type="RefSeq" id="WP_109619105.1">
    <property type="nucleotide sequence ID" value="NZ_QGDO01000003.1"/>
</dbReference>
<organism evidence="6 7">
    <name type="scientific">Sediminitomix flava</name>
    <dbReference type="NCBI Taxonomy" id="379075"/>
    <lineage>
        <taxon>Bacteria</taxon>
        <taxon>Pseudomonadati</taxon>
        <taxon>Bacteroidota</taxon>
        <taxon>Cytophagia</taxon>
        <taxon>Cytophagales</taxon>
        <taxon>Flammeovirgaceae</taxon>
        <taxon>Sediminitomix</taxon>
    </lineage>
</organism>
<proteinExistence type="inferred from homology"/>
<dbReference type="PROSITE" id="PS51257">
    <property type="entry name" value="PROKAR_LIPOPROTEIN"/>
    <property type="match status" value="1"/>
</dbReference>
<dbReference type="GO" id="GO:0008236">
    <property type="term" value="F:serine-type peptidase activity"/>
    <property type="evidence" value="ECO:0007669"/>
    <property type="project" value="UniProtKB-KW"/>
</dbReference>
<dbReference type="AlphaFoldDB" id="A0A315ZBX2"/>
<dbReference type="GO" id="GO:0006508">
    <property type="term" value="P:proteolysis"/>
    <property type="evidence" value="ECO:0007669"/>
    <property type="project" value="UniProtKB-KW"/>
</dbReference>
<dbReference type="EMBL" id="QGDO01000003">
    <property type="protein sequence ID" value="PWJ42288.1"/>
    <property type="molecule type" value="Genomic_DNA"/>
</dbReference>
<evidence type="ECO:0000256" key="3">
    <source>
        <dbReference type="ARBA" id="ARBA00022801"/>
    </source>
</evidence>
<keyword evidence="7" id="KW-1185">Reference proteome</keyword>
<sequence>MKLRKFLYIISLLSISIVGCEKQSEEEQSSSERRGGSPKMYLTGSSSDVQTNSKFGIALMGGADANTIAEQRAFEFLVDQSNGGDVVVLRSSGTDGYNSFIYNDIGGVNSVRTFVITKRSQASHSSLITAVNNAEIIFMTGGNQDDYVSYWKDTDLETAINNAVNFNGASIGGTSAGLAILGELYYSAANGTVYSDEALDDPYDTYMAGLGDRFLDVDYMDNVITDTHYNERDRQGRHFTFMARMVKDFGVSASNIKGIGVDEATSVTVDHNGYAKVYGSGDAYFLRGQGKTPETCKSGTRLTWNDGGQAVKANVLRGTNSGSNEFDMVNWSTNDGSVEYWSANNGNFVRN</sequence>
<evidence type="ECO:0000256" key="1">
    <source>
        <dbReference type="ARBA" id="ARBA00006534"/>
    </source>
</evidence>
<keyword evidence="4" id="KW-0720">Serine protease</keyword>
<name>A0A315ZBX2_SEDFL</name>
<evidence type="ECO:0000313" key="6">
    <source>
        <dbReference type="EMBL" id="PWJ42288.1"/>
    </source>
</evidence>
<comment type="similarity">
    <text evidence="1">Belongs to the peptidase S51 family.</text>
</comment>
<dbReference type="SUPFAM" id="SSF52317">
    <property type="entry name" value="Class I glutamine amidotransferase-like"/>
    <property type="match status" value="1"/>
</dbReference>
<keyword evidence="2" id="KW-0645">Protease</keyword>
<protein>
    <submittedName>
        <fullName evidence="6">Cyanophycinase</fullName>
    </submittedName>
</protein>
<keyword evidence="3" id="KW-0378">Hydrolase</keyword>
<feature type="compositionally biased region" description="Basic and acidic residues" evidence="5">
    <location>
        <begin position="24"/>
        <end position="35"/>
    </location>
</feature>
<evidence type="ECO:0000256" key="2">
    <source>
        <dbReference type="ARBA" id="ARBA00022670"/>
    </source>
</evidence>
<dbReference type="PANTHER" id="PTHR36175:SF1">
    <property type="entry name" value="CYANOPHYCINASE"/>
    <property type="match status" value="1"/>
</dbReference>